<gene>
    <name evidence="5" type="ORF">LZC95_34895</name>
</gene>
<accession>A0ABZ2JYS9</accession>
<dbReference type="SUPFAM" id="SSF51197">
    <property type="entry name" value="Clavaminate synthase-like"/>
    <property type="match status" value="1"/>
</dbReference>
<name>A0ABZ2JYS9_9BACT</name>
<evidence type="ECO:0000256" key="1">
    <source>
        <dbReference type="ARBA" id="ARBA00001954"/>
    </source>
</evidence>
<keyword evidence="3" id="KW-0045">Antibiotic biosynthesis</keyword>
<dbReference type="Pfam" id="PF02668">
    <property type="entry name" value="TauD"/>
    <property type="match status" value="1"/>
</dbReference>
<dbReference type="PANTHER" id="PTHR10696:SF56">
    <property type="entry name" value="TAUD_TFDA-LIKE DOMAIN-CONTAINING PROTEIN"/>
    <property type="match status" value="1"/>
</dbReference>
<dbReference type="EMBL" id="CP089982">
    <property type="protein sequence ID" value="WXA91636.1"/>
    <property type="molecule type" value="Genomic_DNA"/>
</dbReference>
<evidence type="ECO:0000313" key="5">
    <source>
        <dbReference type="EMBL" id="WXA91636.1"/>
    </source>
</evidence>
<dbReference type="InterPro" id="IPR050411">
    <property type="entry name" value="AlphaKG_dependent_hydroxylases"/>
</dbReference>
<keyword evidence="5" id="KW-0223">Dioxygenase</keyword>
<evidence type="ECO:0000256" key="2">
    <source>
        <dbReference type="ARBA" id="ARBA00023002"/>
    </source>
</evidence>
<evidence type="ECO:0000259" key="4">
    <source>
        <dbReference type="Pfam" id="PF02668"/>
    </source>
</evidence>
<dbReference type="InterPro" id="IPR042098">
    <property type="entry name" value="TauD-like_sf"/>
</dbReference>
<evidence type="ECO:0000313" key="6">
    <source>
        <dbReference type="Proteomes" id="UP001379533"/>
    </source>
</evidence>
<proteinExistence type="predicted"/>
<keyword evidence="6" id="KW-1185">Reference proteome</keyword>
<evidence type="ECO:0000256" key="3">
    <source>
        <dbReference type="ARBA" id="ARBA00023194"/>
    </source>
</evidence>
<dbReference type="InterPro" id="IPR003819">
    <property type="entry name" value="TauD/TfdA-like"/>
</dbReference>
<protein>
    <submittedName>
        <fullName evidence="5">TauD/TfdA family dioxygenase</fullName>
    </submittedName>
</protein>
<feature type="domain" description="TauD/TfdA-like" evidence="4">
    <location>
        <begin position="28"/>
        <end position="345"/>
    </location>
</feature>
<keyword evidence="2" id="KW-0560">Oxidoreductase</keyword>
<dbReference type="Proteomes" id="UP001379533">
    <property type="component" value="Chromosome"/>
</dbReference>
<dbReference type="Gene3D" id="3.60.130.10">
    <property type="entry name" value="Clavaminate synthase-like"/>
    <property type="match status" value="1"/>
</dbReference>
<comment type="cofactor">
    <cofactor evidence="1">
        <name>Fe(2+)</name>
        <dbReference type="ChEBI" id="CHEBI:29033"/>
    </cofactor>
</comment>
<reference evidence="5 6" key="1">
    <citation type="submission" date="2021-12" db="EMBL/GenBank/DDBJ databases">
        <title>Discovery of the Pendulisporaceae a myxobacterial family with distinct sporulation behavior and unique specialized metabolism.</title>
        <authorList>
            <person name="Garcia R."/>
            <person name="Popoff A."/>
            <person name="Bader C.D."/>
            <person name="Loehr J."/>
            <person name="Walesch S."/>
            <person name="Walt C."/>
            <person name="Boldt J."/>
            <person name="Bunk B."/>
            <person name="Haeckl F.J.F.P.J."/>
            <person name="Gunesch A.P."/>
            <person name="Birkelbach J."/>
            <person name="Nuebel U."/>
            <person name="Pietschmann T."/>
            <person name="Bach T."/>
            <person name="Mueller R."/>
        </authorList>
    </citation>
    <scope>NUCLEOTIDE SEQUENCE [LARGE SCALE GENOMIC DNA]</scope>
    <source>
        <strain evidence="5 6">MSr12523</strain>
    </source>
</reference>
<dbReference type="RefSeq" id="WP_394842255.1">
    <property type="nucleotide sequence ID" value="NZ_CP089982.1"/>
</dbReference>
<dbReference type="GO" id="GO:0051213">
    <property type="term" value="F:dioxygenase activity"/>
    <property type="evidence" value="ECO:0007669"/>
    <property type="project" value="UniProtKB-KW"/>
</dbReference>
<sequence length="354" mass="39938">MIDNTMFEIDDDRLPAIVQPRNGRSAHSLDALVTWCRAHQPDVKELLQRKGAILFRGFEVRSAEDFAHVARAISEGSEGSEGSRASQDGLVEYVAGVARRKKITDGIYTSTEYPSHVDMPCHNELSHTKDWIALIFFFCQVAPKERGETPLVDGREVVRGMKPETAALFREKRVTYVRFLHCGDGSGILENNVRVLDASGYPYSVSWQHTYGTTDKSVVEANAKRVGADIEWTSSNDLIWRETVQAIRRHPETREESWFSHVVNFHPSRMAPAVRKRIPEKEYPRNVVFGDGTPIADSIVDEIRDCVAKGEKLFAWQKGDVLMIDNVLVAHGRRTFEGPRTILTAMAGLREDSR</sequence>
<dbReference type="PANTHER" id="PTHR10696">
    <property type="entry name" value="GAMMA-BUTYROBETAINE HYDROXYLASE-RELATED"/>
    <property type="match status" value="1"/>
</dbReference>
<organism evidence="5 6">
    <name type="scientific">Pendulispora brunnea</name>
    <dbReference type="NCBI Taxonomy" id="2905690"/>
    <lineage>
        <taxon>Bacteria</taxon>
        <taxon>Pseudomonadati</taxon>
        <taxon>Myxococcota</taxon>
        <taxon>Myxococcia</taxon>
        <taxon>Myxococcales</taxon>
        <taxon>Sorangiineae</taxon>
        <taxon>Pendulisporaceae</taxon>
        <taxon>Pendulispora</taxon>
    </lineage>
</organism>